<keyword evidence="4" id="KW-0862">Zinc</keyword>
<dbReference type="GO" id="GO:0004000">
    <property type="term" value="F:adenosine deaminase activity"/>
    <property type="evidence" value="ECO:0007669"/>
    <property type="project" value="TreeGrafter"/>
</dbReference>
<dbReference type="GO" id="GO:0009117">
    <property type="term" value="P:nucleotide metabolic process"/>
    <property type="evidence" value="ECO:0007669"/>
    <property type="project" value="UniProtKB-KW"/>
</dbReference>
<comment type="caution">
    <text evidence="8">The sequence shown here is derived from an EMBL/GenBank/DDBJ whole genome shotgun (WGS) entry which is preliminary data.</text>
</comment>
<evidence type="ECO:0000259" key="7">
    <source>
        <dbReference type="Pfam" id="PF00962"/>
    </source>
</evidence>
<feature type="domain" description="Adenosine deaminase" evidence="7">
    <location>
        <begin position="18"/>
        <end position="347"/>
    </location>
</feature>
<dbReference type="GO" id="GO:0046872">
    <property type="term" value="F:metal ion binding"/>
    <property type="evidence" value="ECO:0007669"/>
    <property type="project" value="UniProtKB-KW"/>
</dbReference>
<dbReference type="GO" id="GO:0006154">
    <property type="term" value="P:adenosine catabolic process"/>
    <property type="evidence" value="ECO:0007669"/>
    <property type="project" value="TreeGrafter"/>
</dbReference>
<dbReference type="InterPro" id="IPR006330">
    <property type="entry name" value="Ado/ade_deaminase"/>
</dbReference>
<dbReference type="Proteomes" id="UP000708208">
    <property type="component" value="Unassembled WGS sequence"/>
</dbReference>
<comment type="catalytic activity">
    <reaction evidence="6">
        <text>N(6)-methyl-AMP + H2O + H(+) = IMP + methylamine</text>
        <dbReference type="Rhea" id="RHEA:16001"/>
        <dbReference type="ChEBI" id="CHEBI:15377"/>
        <dbReference type="ChEBI" id="CHEBI:15378"/>
        <dbReference type="ChEBI" id="CHEBI:58053"/>
        <dbReference type="ChEBI" id="CHEBI:59338"/>
        <dbReference type="ChEBI" id="CHEBI:144842"/>
    </reaction>
    <physiologicalReaction direction="left-to-right" evidence="6">
        <dbReference type="Rhea" id="RHEA:16002"/>
    </physiologicalReaction>
</comment>
<evidence type="ECO:0000256" key="4">
    <source>
        <dbReference type="ARBA" id="ARBA00022833"/>
    </source>
</evidence>
<dbReference type="PANTHER" id="PTHR11409:SF42">
    <property type="entry name" value="ADENOSINE DEAMINASE-LIKE PROTEIN"/>
    <property type="match status" value="1"/>
</dbReference>
<keyword evidence="3" id="KW-0378">Hydrolase</keyword>
<protein>
    <recommendedName>
        <fullName evidence="7">Adenosine deaminase domain-containing protein</fullName>
    </recommendedName>
</protein>
<evidence type="ECO:0000313" key="9">
    <source>
        <dbReference type="Proteomes" id="UP000708208"/>
    </source>
</evidence>
<evidence type="ECO:0000256" key="3">
    <source>
        <dbReference type="ARBA" id="ARBA00022801"/>
    </source>
</evidence>
<dbReference type="OrthoDB" id="272271at2759"/>
<dbReference type="AlphaFoldDB" id="A0A8J2LKV0"/>
<reference evidence="8" key="1">
    <citation type="submission" date="2021-06" db="EMBL/GenBank/DDBJ databases">
        <authorList>
            <person name="Hodson N. C."/>
            <person name="Mongue J. A."/>
            <person name="Jaron S. K."/>
        </authorList>
    </citation>
    <scope>NUCLEOTIDE SEQUENCE</scope>
</reference>
<accession>A0A8J2LKV0</accession>
<comment type="similarity">
    <text evidence="1">Belongs to the metallo-dependent hydrolases superfamily. Adenosine and AMP deaminases family.</text>
</comment>
<evidence type="ECO:0000256" key="2">
    <source>
        <dbReference type="ARBA" id="ARBA00022723"/>
    </source>
</evidence>
<organism evidence="8 9">
    <name type="scientific">Allacma fusca</name>
    <dbReference type="NCBI Taxonomy" id="39272"/>
    <lineage>
        <taxon>Eukaryota</taxon>
        <taxon>Metazoa</taxon>
        <taxon>Ecdysozoa</taxon>
        <taxon>Arthropoda</taxon>
        <taxon>Hexapoda</taxon>
        <taxon>Collembola</taxon>
        <taxon>Symphypleona</taxon>
        <taxon>Sminthuridae</taxon>
        <taxon>Allacma</taxon>
    </lineage>
</organism>
<proteinExistence type="inferred from homology"/>
<evidence type="ECO:0000256" key="1">
    <source>
        <dbReference type="ARBA" id="ARBA00006676"/>
    </source>
</evidence>
<dbReference type="CDD" id="cd00443">
    <property type="entry name" value="ADA_AMPD"/>
    <property type="match status" value="1"/>
</dbReference>
<evidence type="ECO:0000256" key="5">
    <source>
        <dbReference type="ARBA" id="ARBA00023080"/>
    </source>
</evidence>
<dbReference type="GO" id="GO:0046103">
    <property type="term" value="P:inosine biosynthetic process"/>
    <property type="evidence" value="ECO:0007669"/>
    <property type="project" value="TreeGrafter"/>
</dbReference>
<keyword evidence="5" id="KW-0546">Nucleotide metabolism</keyword>
<dbReference type="PANTHER" id="PTHR11409">
    <property type="entry name" value="ADENOSINE DEAMINASE"/>
    <property type="match status" value="1"/>
</dbReference>
<name>A0A8J2LKV0_9HEXA</name>
<dbReference type="EMBL" id="CAJVCH010570027">
    <property type="protein sequence ID" value="CAG7833798.1"/>
    <property type="molecule type" value="Genomic_DNA"/>
</dbReference>
<evidence type="ECO:0000256" key="6">
    <source>
        <dbReference type="ARBA" id="ARBA00048787"/>
    </source>
</evidence>
<sequence length="360" mass="40893">MTTEMCFQDIEKFCKSMPKLELHAHLNGCISNGILERVPVFDRSGKNAEDNWISHENAVVQEKKTLDLAECFRTFAKIHEVIRTPEILHWVTTQVIEEFWSDNVIYLELRTTPKKIHNIPSKDVYMEKVVDAIIECQKKFPIVVKLLVSIDRKLSVLEGEENATLAIKWSKKFPNIVVGMDLSGDPSKGVFESFVPSLVRARDSGLKLTLHLPEVANALEAEQMLDFRPHRVGHAVNIHPDLGGTQKLWEILLTSRIPVEVCLSSNVLSKCVSSIDEHHIKYMQDSGIPFVICTDDSGVFCTTLTNEYQLAANTLLLSQDELKVLTLKSIDYSFGSPEDKDMLTAMVRGWWENRNQEELL</sequence>
<evidence type="ECO:0000313" key="8">
    <source>
        <dbReference type="EMBL" id="CAG7833798.1"/>
    </source>
</evidence>
<dbReference type="InterPro" id="IPR001365">
    <property type="entry name" value="A_deaminase_dom"/>
</dbReference>
<gene>
    <name evidence="8" type="ORF">AFUS01_LOCUS43378</name>
</gene>
<dbReference type="Pfam" id="PF00962">
    <property type="entry name" value="A_deaminase"/>
    <property type="match status" value="1"/>
</dbReference>
<keyword evidence="2" id="KW-0479">Metal-binding</keyword>
<keyword evidence="9" id="KW-1185">Reference proteome</keyword>